<evidence type="ECO:0000259" key="1">
    <source>
        <dbReference type="Pfam" id="PF00534"/>
    </source>
</evidence>
<feature type="domain" description="Glycosyltransferase subfamily 4-like N-terminal" evidence="2">
    <location>
        <begin position="14"/>
        <end position="191"/>
    </location>
</feature>
<evidence type="ECO:0000259" key="2">
    <source>
        <dbReference type="Pfam" id="PF13579"/>
    </source>
</evidence>
<reference evidence="3" key="1">
    <citation type="submission" date="2022-06" db="EMBL/GenBank/DDBJ databases">
        <title>Akkermansia biwalacus sp. nov., an anaerobic mucin-degrading bacterium isolated from human intestine.</title>
        <authorList>
            <person name="Kobayashi Y."/>
            <person name="Inoue S."/>
            <person name="Kawahara T."/>
            <person name="Kohda N."/>
        </authorList>
    </citation>
    <scope>NUCLEOTIDE SEQUENCE</scope>
    <source>
        <strain evidence="3">WON2089</strain>
    </source>
</reference>
<dbReference type="Proteomes" id="UP001062263">
    <property type="component" value="Chromosome"/>
</dbReference>
<dbReference type="EMBL" id="AP025943">
    <property type="protein sequence ID" value="BDL44335.1"/>
    <property type="molecule type" value="Genomic_DNA"/>
</dbReference>
<dbReference type="PANTHER" id="PTHR12526">
    <property type="entry name" value="GLYCOSYLTRANSFERASE"/>
    <property type="match status" value="1"/>
</dbReference>
<dbReference type="CDD" id="cd03820">
    <property type="entry name" value="GT4_AmsD-like"/>
    <property type="match status" value="1"/>
</dbReference>
<protein>
    <submittedName>
        <fullName evidence="3">Glycosyl transferase</fullName>
    </submittedName>
</protein>
<organism evidence="3 4">
    <name type="scientific">Akkermansia biwaensis</name>
    <dbReference type="NCBI Taxonomy" id="2946555"/>
    <lineage>
        <taxon>Bacteria</taxon>
        <taxon>Pseudomonadati</taxon>
        <taxon>Verrucomicrobiota</taxon>
        <taxon>Verrucomicrobiia</taxon>
        <taxon>Verrucomicrobiales</taxon>
        <taxon>Akkermansiaceae</taxon>
        <taxon>Akkermansia</taxon>
    </lineage>
</organism>
<dbReference type="Pfam" id="PF00534">
    <property type="entry name" value="Glycos_transf_1"/>
    <property type="match status" value="1"/>
</dbReference>
<keyword evidence="3" id="KW-0808">Transferase</keyword>
<dbReference type="RefSeq" id="WP_215434827.1">
    <property type="nucleotide sequence ID" value="NZ_AP025943.1"/>
</dbReference>
<name>A0ABN6QIG4_9BACT</name>
<dbReference type="InterPro" id="IPR028098">
    <property type="entry name" value="Glyco_trans_4-like_N"/>
</dbReference>
<accession>A0ABN6QIG4</accession>
<dbReference type="GO" id="GO:0016740">
    <property type="term" value="F:transferase activity"/>
    <property type="evidence" value="ECO:0007669"/>
    <property type="project" value="UniProtKB-KW"/>
</dbReference>
<dbReference type="InterPro" id="IPR001296">
    <property type="entry name" value="Glyco_trans_1"/>
</dbReference>
<evidence type="ECO:0000313" key="4">
    <source>
        <dbReference type="Proteomes" id="UP001062263"/>
    </source>
</evidence>
<gene>
    <name evidence="3" type="ORF">Abiwalacus_19090</name>
</gene>
<dbReference type="Pfam" id="PF13579">
    <property type="entry name" value="Glyco_trans_4_4"/>
    <property type="match status" value="1"/>
</dbReference>
<feature type="domain" description="Glycosyl transferase family 1" evidence="1">
    <location>
        <begin position="202"/>
        <end position="359"/>
    </location>
</feature>
<evidence type="ECO:0000313" key="3">
    <source>
        <dbReference type="EMBL" id="BDL44335.1"/>
    </source>
</evidence>
<proteinExistence type="predicted"/>
<sequence length="389" mass="43362">MKIAYVLDDLDAAGGIQAVTRAKAAALAAVPGNEVVLVAANDARRTAADLPPGVRVVTLGVNYYEDDWKGFLYVMKGILIRRRRHAEALRKTLGELEPDIVISVGQSEKFMIPRISRGRPWKTVREYHYSGTYRKDYARLQGGMRARVMAAVSDFYEFALRQGSYDATVVLTRQDMETNWKGRKGVHVIPNPCIRRTERAASLDRPRAVAVGRLVPVKGFDLLIRAWEKVAAVHPGWKLEIWGDGPEKEPLENLVREKGLERQVFLRGATPDVQEKLLQSSMLVFSSLFEGFGMVLVEAMACGVPCVAFECPCGPRDLIEPEKDGLLVPLRDTDRLAEAVIRMIEHPELRRAMGAAARKKAGLYGLDAIAHSWMDLFHALKNSENTNLS</sequence>
<keyword evidence="4" id="KW-1185">Reference proteome</keyword>
<dbReference type="SUPFAM" id="SSF53756">
    <property type="entry name" value="UDP-Glycosyltransferase/glycogen phosphorylase"/>
    <property type="match status" value="1"/>
</dbReference>
<dbReference type="Gene3D" id="3.40.50.2000">
    <property type="entry name" value="Glycogen Phosphorylase B"/>
    <property type="match status" value="2"/>
</dbReference>
<dbReference type="PANTHER" id="PTHR12526:SF630">
    <property type="entry name" value="GLYCOSYLTRANSFERASE"/>
    <property type="match status" value="1"/>
</dbReference>